<dbReference type="GO" id="GO:0032025">
    <property type="term" value="P:response to cobalt ion"/>
    <property type="evidence" value="ECO:0007669"/>
    <property type="project" value="TreeGrafter"/>
</dbReference>
<evidence type="ECO:0000256" key="8">
    <source>
        <dbReference type="ARBA" id="ARBA00022692"/>
    </source>
</evidence>
<feature type="transmembrane region" description="Helical" evidence="14">
    <location>
        <begin position="301"/>
        <end position="326"/>
    </location>
</feature>
<dbReference type="STRING" id="138074.SYMBAF_80071"/>
<dbReference type="GO" id="GO:0005886">
    <property type="term" value="C:plasma membrane"/>
    <property type="evidence" value="ECO:0007669"/>
    <property type="project" value="UniProtKB-SubCell"/>
</dbReference>
<dbReference type="Proteomes" id="UP000042738">
    <property type="component" value="Chromosome"/>
</dbReference>
<keyword evidence="7" id="KW-0533">Nickel</keyword>
<feature type="transmembrane region" description="Helical" evidence="14">
    <location>
        <begin position="228"/>
        <end position="248"/>
    </location>
</feature>
<keyword evidence="9 14" id="KW-1133">Transmembrane helix</keyword>
<evidence type="ECO:0000256" key="14">
    <source>
        <dbReference type="RuleBase" id="RU362101"/>
    </source>
</evidence>
<gene>
    <name evidence="15" type="ORF">SYMBAF_11170</name>
</gene>
<evidence type="ECO:0000256" key="7">
    <source>
        <dbReference type="ARBA" id="ARBA00022596"/>
    </source>
</evidence>
<dbReference type="PANTHER" id="PTHR40659">
    <property type="entry name" value="NICKEL/COBALT EFFLUX SYSTEM RCNA"/>
    <property type="match status" value="1"/>
</dbReference>
<evidence type="ECO:0000256" key="3">
    <source>
        <dbReference type="ARBA" id="ARBA00010428"/>
    </source>
</evidence>
<accession>A0A068ZC65</accession>
<feature type="transmembrane region" description="Helical" evidence="14">
    <location>
        <begin position="74"/>
        <end position="103"/>
    </location>
</feature>
<evidence type="ECO:0000256" key="1">
    <source>
        <dbReference type="ARBA" id="ARBA00002510"/>
    </source>
</evidence>
<dbReference type="PANTHER" id="PTHR40659:SF1">
    <property type="entry name" value="NICKEL_COBALT EFFLUX SYSTEM RCNA"/>
    <property type="match status" value="1"/>
</dbReference>
<feature type="transmembrane region" description="Helical" evidence="14">
    <location>
        <begin position="254"/>
        <end position="280"/>
    </location>
</feature>
<dbReference type="InterPro" id="IPR051224">
    <property type="entry name" value="NiCoT_RcnA"/>
</dbReference>
<keyword evidence="8 14" id="KW-0812">Transmembrane</keyword>
<evidence type="ECO:0000256" key="5">
    <source>
        <dbReference type="ARBA" id="ARBA00022448"/>
    </source>
</evidence>
<evidence type="ECO:0000256" key="11">
    <source>
        <dbReference type="ARBA" id="ARBA00023112"/>
    </source>
</evidence>
<evidence type="ECO:0000256" key="9">
    <source>
        <dbReference type="ARBA" id="ARBA00022989"/>
    </source>
</evidence>
<protein>
    <recommendedName>
        <fullName evidence="14">Nickel/cobalt efflux system</fullName>
    </recommendedName>
</protein>
<evidence type="ECO:0000256" key="10">
    <source>
        <dbReference type="ARBA" id="ARBA00023065"/>
    </source>
</evidence>
<reference evidence="15 16" key="1">
    <citation type="journal article" date="2014" name="Genome Announc.">
        <title>Whole-Genome Sequence of Serratia symbiotica Strain CWBI-2.3T, a Free-Living Symbiont of the Black Bean Aphid Aphis fabae.</title>
        <authorList>
            <person name="Foray V."/>
            <person name="Grigorescu A.S."/>
            <person name="Sabri A."/>
            <person name="Haubruge E."/>
            <person name="Lognay G."/>
            <person name="Francis F."/>
            <person name="Fauconnier M.L."/>
            <person name="Hance T."/>
            <person name="Thonart P."/>
        </authorList>
    </citation>
    <scope>NUCLEOTIDE SEQUENCE [LARGE SCALE GENOMIC DNA]</scope>
    <source>
        <strain evidence="15">CWBI-2.3</strain>
    </source>
</reference>
<evidence type="ECO:0000256" key="2">
    <source>
        <dbReference type="ARBA" id="ARBA00004651"/>
    </source>
</evidence>
<dbReference type="EMBL" id="CP050855">
    <property type="protein sequence ID" value="QLH63386.1"/>
    <property type="molecule type" value="Genomic_DNA"/>
</dbReference>
<dbReference type="GO" id="GO:0015099">
    <property type="term" value="F:nickel cation transmembrane transporter activity"/>
    <property type="evidence" value="ECO:0007669"/>
    <property type="project" value="UniProtKB-UniRule"/>
</dbReference>
<dbReference type="GeneID" id="93737054"/>
<keyword evidence="6" id="KW-1003">Cell membrane</keyword>
<proteinExistence type="inferred from homology"/>
<organism evidence="15 16">
    <name type="scientific">Serratia symbiotica</name>
    <dbReference type="NCBI Taxonomy" id="138074"/>
    <lineage>
        <taxon>Bacteria</taxon>
        <taxon>Pseudomonadati</taxon>
        <taxon>Pseudomonadota</taxon>
        <taxon>Gammaproteobacteria</taxon>
        <taxon>Enterobacterales</taxon>
        <taxon>Yersiniaceae</taxon>
        <taxon>Serratia</taxon>
    </lineage>
</organism>
<dbReference type="GO" id="GO:0046583">
    <property type="term" value="F:monoatomic cation efflux transmembrane transporter activity"/>
    <property type="evidence" value="ECO:0007669"/>
    <property type="project" value="TreeGrafter"/>
</dbReference>
<keyword evidence="12 14" id="KW-0472">Membrane</keyword>
<evidence type="ECO:0000256" key="13">
    <source>
        <dbReference type="ARBA" id="ARBA00023285"/>
    </source>
</evidence>
<dbReference type="Pfam" id="PF03824">
    <property type="entry name" value="NicO"/>
    <property type="match status" value="1"/>
</dbReference>
<evidence type="ECO:0000256" key="6">
    <source>
        <dbReference type="ARBA" id="ARBA00022475"/>
    </source>
</evidence>
<dbReference type="InterPro" id="IPR011541">
    <property type="entry name" value="Ni/Co_transpt_high_affinity"/>
</dbReference>
<keyword evidence="10" id="KW-0406">Ion transport</keyword>
<sequence length="339" mass="37294">MSINLSQPSGHKHHWIFSLWPLLLFALLLTLAAQLAWHFWPQLLMHAVIWQKALHQQMAGLLQQVKAAPHQVGWLLMLFSLSYGVLHALGPGHGKVVIATYLATHPVRLKSSLKLTFAASLVQGLVAIALVTLMLEVLQLSSRQLHYSSFWLEKGSFILVMLFGALLSWRALKRLYSVLKAQRLAPALRISHLEPLAANHMHSEHCGCGHRHLPSDSELLGSDWRTQAAIVLVMGMRPCSGAILVLLFSKLIGVFIWGVISALAMALGTSLSISLLALLVHYSRQLAMHLSRSRAPAAWHAVAWAALALAGGLMLVFVGLLLYVSVQPEFGGSIRPFSR</sequence>
<keyword evidence="13" id="KW-0170">Cobalt</keyword>
<comment type="similarity">
    <text evidence="3">Belongs to the NiCoT transporter (TC 2.A.52) family. RcnA subfamily.</text>
</comment>
<keyword evidence="4" id="KW-0171">Cobalt transport</keyword>
<comment type="function">
    <text evidence="1">Efflux system for nickel and cobalt.</text>
</comment>
<evidence type="ECO:0000256" key="4">
    <source>
        <dbReference type="ARBA" id="ARBA00022426"/>
    </source>
</evidence>
<comment type="subcellular location">
    <subcellularLocation>
        <location evidence="2 14">Cell membrane</location>
        <topology evidence="2 14">Multi-pass membrane protein</topology>
    </subcellularLocation>
</comment>
<keyword evidence="5 14" id="KW-0813">Transport</keyword>
<evidence type="ECO:0000313" key="15">
    <source>
        <dbReference type="EMBL" id="QLH63386.1"/>
    </source>
</evidence>
<dbReference type="AlphaFoldDB" id="A0A068ZC65"/>
<evidence type="ECO:0000313" key="16">
    <source>
        <dbReference type="Proteomes" id="UP000042738"/>
    </source>
</evidence>
<feature type="transmembrane region" description="Helical" evidence="14">
    <location>
        <begin position="115"/>
        <end position="135"/>
    </location>
</feature>
<dbReference type="RefSeq" id="WP_040266550.1">
    <property type="nucleotide sequence ID" value="NZ_CP050855.1"/>
</dbReference>
<evidence type="ECO:0000256" key="12">
    <source>
        <dbReference type="ARBA" id="ARBA00023136"/>
    </source>
</evidence>
<dbReference type="GO" id="GO:0006824">
    <property type="term" value="P:cobalt ion transport"/>
    <property type="evidence" value="ECO:0007669"/>
    <property type="project" value="UniProtKB-KW"/>
</dbReference>
<name>A0A068ZC65_9GAMM</name>
<keyword evidence="11" id="KW-0921">Nickel transport</keyword>
<dbReference type="GO" id="GO:0010045">
    <property type="term" value="P:response to nickel cation"/>
    <property type="evidence" value="ECO:0007669"/>
    <property type="project" value="TreeGrafter"/>
</dbReference>
<feature type="transmembrane region" description="Helical" evidence="14">
    <location>
        <begin position="155"/>
        <end position="172"/>
    </location>
</feature>